<dbReference type="InterPro" id="IPR042099">
    <property type="entry name" value="ANL_N_sf"/>
</dbReference>
<sequence length="457" mass="52644">MIEYLYEQIIRRSHPRFFNVLDGSVFSRASIELYDDIFAYTQFANQNLFKKIQKNRIQKLIKISKNNVPFYAERLKNIFSSDNFNELIPLTRTDLRRGIESGSIFNKKLISLGLKQYTSGTAGIPLSILVDPNMLIRRRALYRRMLRTAGLNKSITLLRVIDREFLGLEGEGEKFFCRDQEDFLRNKDLFFKKCRERKIILHAIPSILLVIAQQIEKTNPTVDFEAIISHAEHLHSETRKYLEKIFNAPVFDYYASREVISIGNECEIHEGIHINSEFVFIEILDKTDNPAPPDKIGDIAITSLDNEIMPLLRYKIGDRGKWLNGQCACGRTLPRIILEGRDIYSFKLPSGKIGHFFQLTKPLAGLYNKILQFQFTKDSDLHFTLRIVPLSSLIESEKKYIANYIKKYLGGGAELKIELVKSIETTSSGKQKSFIDKTNQKGDGENFSGEIRNSNFS</sequence>
<organism evidence="2 3">
    <name type="scientific">Candidatus Roizmanbacteria bacterium GW2011_GWB1_40_7</name>
    <dbReference type="NCBI Taxonomy" id="1618482"/>
    <lineage>
        <taxon>Bacteria</taxon>
        <taxon>Candidatus Roizmaniibacteriota</taxon>
    </lineage>
</organism>
<dbReference type="InterPro" id="IPR053158">
    <property type="entry name" value="CapK_Type1_Caps_Biosynth"/>
</dbReference>
<reference evidence="2 3" key="1">
    <citation type="journal article" date="2015" name="Nature">
        <title>rRNA introns, odd ribosomes, and small enigmatic genomes across a large radiation of phyla.</title>
        <authorList>
            <person name="Brown C.T."/>
            <person name="Hug L.A."/>
            <person name="Thomas B.C."/>
            <person name="Sharon I."/>
            <person name="Castelle C.J."/>
            <person name="Singh A."/>
            <person name="Wilkins M.J."/>
            <person name="Williams K.H."/>
            <person name="Banfield J.F."/>
        </authorList>
    </citation>
    <scope>NUCLEOTIDE SEQUENCE [LARGE SCALE GENOMIC DNA]</scope>
</reference>
<dbReference type="SUPFAM" id="SSF56801">
    <property type="entry name" value="Acetyl-CoA synthetase-like"/>
    <property type="match status" value="1"/>
</dbReference>
<feature type="region of interest" description="Disordered" evidence="1">
    <location>
        <begin position="433"/>
        <end position="457"/>
    </location>
</feature>
<dbReference type="AlphaFoldDB" id="A0A0G0W533"/>
<dbReference type="EMBL" id="LBZM01000050">
    <property type="protein sequence ID" value="KKR70382.1"/>
    <property type="molecule type" value="Genomic_DNA"/>
</dbReference>
<evidence type="ECO:0000313" key="2">
    <source>
        <dbReference type="EMBL" id="KKR70382.1"/>
    </source>
</evidence>
<evidence type="ECO:0000256" key="1">
    <source>
        <dbReference type="SAM" id="MobiDB-lite"/>
    </source>
</evidence>
<feature type="compositionally biased region" description="Basic and acidic residues" evidence="1">
    <location>
        <begin position="433"/>
        <end position="444"/>
    </location>
</feature>
<comment type="caution">
    <text evidence="2">The sequence shown here is derived from an EMBL/GenBank/DDBJ whole genome shotgun (WGS) entry which is preliminary data.</text>
</comment>
<dbReference type="PANTHER" id="PTHR36932:SF1">
    <property type="entry name" value="CAPSULAR POLYSACCHARIDE BIOSYNTHESIS PROTEIN"/>
    <property type="match status" value="1"/>
</dbReference>
<accession>A0A0G0W533</accession>
<proteinExistence type="predicted"/>
<evidence type="ECO:0000313" key="3">
    <source>
        <dbReference type="Proteomes" id="UP000034664"/>
    </source>
</evidence>
<gene>
    <name evidence="2" type="ORF">UU14_C0050G0002</name>
</gene>
<dbReference type="Proteomes" id="UP000034664">
    <property type="component" value="Unassembled WGS sequence"/>
</dbReference>
<protein>
    <submittedName>
        <fullName evidence="2">Capsular polysaccharide biosynthesis protein</fullName>
    </submittedName>
</protein>
<dbReference type="Gene3D" id="3.40.50.12780">
    <property type="entry name" value="N-terminal domain of ligase-like"/>
    <property type="match status" value="1"/>
</dbReference>
<name>A0A0G0W533_9BACT</name>
<dbReference type="PANTHER" id="PTHR36932">
    <property type="entry name" value="CAPSULAR POLYSACCHARIDE BIOSYNTHESIS PROTEIN"/>
    <property type="match status" value="1"/>
</dbReference>